<name>A0A6I4IWI3_9SPHN</name>
<keyword evidence="2" id="KW-1185">Reference proteome</keyword>
<dbReference type="PANTHER" id="PTHR48228:SF5">
    <property type="entry name" value="ALPHA-METHYLACYL-COA RACEMASE"/>
    <property type="match status" value="1"/>
</dbReference>
<dbReference type="Pfam" id="PF02515">
    <property type="entry name" value="CoA_transf_3"/>
    <property type="match status" value="1"/>
</dbReference>
<dbReference type="PANTHER" id="PTHR48228">
    <property type="entry name" value="SUCCINYL-COA--D-CITRAMALATE COA-TRANSFERASE"/>
    <property type="match status" value="1"/>
</dbReference>
<dbReference type="InterPro" id="IPR044855">
    <property type="entry name" value="CoA-Trfase_III_dom3_sf"/>
</dbReference>
<dbReference type="SUPFAM" id="SSF89796">
    <property type="entry name" value="CoA-transferase family III (CaiB/BaiF)"/>
    <property type="match status" value="1"/>
</dbReference>
<dbReference type="InterPro" id="IPR003673">
    <property type="entry name" value="CoA-Trfase_fam_III"/>
</dbReference>
<proteinExistence type="predicted"/>
<dbReference type="Gene3D" id="3.40.50.10540">
    <property type="entry name" value="Crotonobetainyl-coa:carnitine coa-transferase, domain 1"/>
    <property type="match status" value="1"/>
</dbReference>
<organism evidence="1 2">
    <name type="scientific">Sphingomonas horti</name>
    <dbReference type="NCBI Taxonomy" id="2682842"/>
    <lineage>
        <taxon>Bacteria</taxon>
        <taxon>Pseudomonadati</taxon>
        <taxon>Pseudomonadota</taxon>
        <taxon>Alphaproteobacteria</taxon>
        <taxon>Sphingomonadales</taxon>
        <taxon>Sphingomonadaceae</taxon>
        <taxon>Sphingomonas</taxon>
    </lineage>
</organism>
<dbReference type="EMBL" id="WQMS01000001">
    <property type="protein sequence ID" value="MVO76520.1"/>
    <property type="molecule type" value="Genomic_DNA"/>
</dbReference>
<keyword evidence="1" id="KW-0808">Transferase</keyword>
<dbReference type="GO" id="GO:0016740">
    <property type="term" value="F:transferase activity"/>
    <property type="evidence" value="ECO:0007669"/>
    <property type="project" value="UniProtKB-KW"/>
</dbReference>
<dbReference type="InterPro" id="IPR050509">
    <property type="entry name" value="CoA-transferase_III"/>
</dbReference>
<gene>
    <name evidence="1" type="ORF">GON01_01010</name>
</gene>
<evidence type="ECO:0000313" key="1">
    <source>
        <dbReference type="EMBL" id="MVO76520.1"/>
    </source>
</evidence>
<reference evidence="1 2" key="1">
    <citation type="submission" date="2019-12" db="EMBL/GenBank/DDBJ databases">
        <authorList>
            <person name="Huq M.A."/>
        </authorList>
    </citation>
    <scope>NUCLEOTIDE SEQUENCE [LARGE SCALE GENOMIC DNA]</scope>
    <source>
        <strain evidence="1 2">MAH-20</strain>
    </source>
</reference>
<dbReference type="RefSeq" id="WP_157025154.1">
    <property type="nucleotide sequence ID" value="NZ_WQMS01000001.1"/>
</dbReference>
<dbReference type="Gene3D" id="3.30.1540.10">
    <property type="entry name" value="formyl-coa transferase, domain 3"/>
    <property type="match status" value="1"/>
</dbReference>
<comment type="caution">
    <text evidence="1">The sequence shown here is derived from an EMBL/GenBank/DDBJ whole genome shotgun (WGS) entry which is preliminary data.</text>
</comment>
<dbReference type="Proteomes" id="UP000441389">
    <property type="component" value="Unassembled WGS sequence"/>
</dbReference>
<dbReference type="InterPro" id="IPR023606">
    <property type="entry name" value="CoA-Trfase_III_dom_1_sf"/>
</dbReference>
<evidence type="ECO:0000313" key="2">
    <source>
        <dbReference type="Proteomes" id="UP000441389"/>
    </source>
</evidence>
<dbReference type="AlphaFoldDB" id="A0A6I4IWI3"/>
<protein>
    <submittedName>
        <fullName evidence="1">CoA transferase</fullName>
    </submittedName>
</protein>
<accession>A0A6I4IWI3</accession>
<sequence>MARGQGPLAGVRIVEMEAIGPVPLAAMILADMGADVVRLVRPGIAMMGGSVLNRSRATVEADLKTDAGRSIALALIDKADALVEGYRPGVMERLGLAPETLHARNPRLAFGRMTGWGQTGPFAPMAGHDINYISLTGALHAIGRAGEPPVPPLNLVGDYGGGAMFLVSGLLAGIIRARGTGQGDVIDVAMTEGTINLLSMFHAFLAGGRWQDRPEANLLDGGAHFYRCYECADGRYVAVGCLEPQFYAACLQGLELDPADHPQYPPSRWPELAEGFAARFLQKSRDEWAQIFAGTDACVTPVLSFAEAPHHPHNMGRGSYVDAEGVKQAAPAPRFADARTGIRAPEMLTAEQAIARWA</sequence>